<sequence length="264" mass="30103">MATRCHIHKLRGSNFVNQYRTHCWVPHCKLTPSNTSMFSCEYHHPSRIARASDCRRCSYSGKLCAIHRDIIENPPTIYRCSIENCGKIGKFSLDEDHSRAYCYAHRKKNSKTVSANLVCMFEDCDKCPNFILIGTNLGVCKEHVSYAYLPLQPIEIKLDDVIPPVKVTDIQPLVEPIKRPPPTKRPRSPLLPGSPTVSPAIPHAISSILDRDKIDCDRIDRDTMNYKKIRYEEVYPWITFPTGFSPMLCTIPPPLLIPPDDLLI</sequence>
<dbReference type="AlphaFoldDB" id="A0A6J6EMW6"/>
<protein>
    <submittedName>
        <fullName evidence="2">Unannotated protein</fullName>
    </submittedName>
</protein>
<evidence type="ECO:0000256" key="1">
    <source>
        <dbReference type="SAM" id="MobiDB-lite"/>
    </source>
</evidence>
<organism evidence="2">
    <name type="scientific">freshwater metagenome</name>
    <dbReference type="NCBI Taxonomy" id="449393"/>
    <lineage>
        <taxon>unclassified sequences</taxon>
        <taxon>metagenomes</taxon>
        <taxon>ecological metagenomes</taxon>
    </lineage>
</organism>
<evidence type="ECO:0000313" key="2">
    <source>
        <dbReference type="EMBL" id="CAB4576464.1"/>
    </source>
</evidence>
<dbReference type="EMBL" id="CAEZTT010000057">
    <property type="protein sequence ID" value="CAB4576464.1"/>
    <property type="molecule type" value="Genomic_DNA"/>
</dbReference>
<accession>A0A6J6EMW6</accession>
<reference evidence="2" key="1">
    <citation type="submission" date="2020-05" db="EMBL/GenBank/DDBJ databases">
        <authorList>
            <person name="Chiriac C."/>
            <person name="Salcher M."/>
            <person name="Ghai R."/>
            <person name="Kavagutti S V."/>
        </authorList>
    </citation>
    <scope>NUCLEOTIDE SEQUENCE</scope>
</reference>
<name>A0A6J6EMW6_9ZZZZ</name>
<proteinExistence type="predicted"/>
<gene>
    <name evidence="2" type="ORF">UFOPK1726_00598</name>
</gene>
<feature type="region of interest" description="Disordered" evidence="1">
    <location>
        <begin position="176"/>
        <end position="199"/>
    </location>
</feature>